<dbReference type="Pfam" id="PF00293">
    <property type="entry name" value="NUDIX"/>
    <property type="match status" value="1"/>
</dbReference>
<dbReference type="Pfam" id="PF21906">
    <property type="entry name" value="WHD_NrtR"/>
    <property type="match status" value="1"/>
</dbReference>
<dbReference type="Gene3D" id="1.10.10.10">
    <property type="entry name" value="Winged helix-like DNA-binding domain superfamily/Winged helix DNA-binding domain"/>
    <property type="match status" value="1"/>
</dbReference>
<dbReference type="GO" id="GO:0016787">
    <property type="term" value="F:hydrolase activity"/>
    <property type="evidence" value="ECO:0007669"/>
    <property type="project" value="UniProtKB-KW"/>
</dbReference>
<name>A0A399EPD6_9DEIN</name>
<comment type="caution">
    <text evidence="2">The sequence shown here is derived from an EMBL/GenBank/DDBJ whole genome shotgun (WGS) entry which is preliminary data.</text>
</comment>
<dbReference type="InterPro" id="IPR015797">
    <property type="entry name" value="NUDIX_hydrolase-like_dom_sf"/>
</dbReference>
<dbReference type="PROSITE" id="PS51462">
    <property type="entry name" value="NUDIX"/>
    <property type="match status" value="1"/>
</dbReference>
<dbReference type="InterPro" id="IPR054105">
    <property type="entry name" value="WHD_NrtR"/>
</dbReference>
<evidence type="ECO:0000313" key="2">
    <source>
        <dbReference type="EMBL" id="RIH85456.1"/>
    </source>
</evidence>
<evidence type="ECO:0000313" key="3">
    <source>
        <dbReference type="Proteomes" id="UP000265715"/>
    </source>
</evidence>
<dbReference type="GO" id="GO:0016779">
    <property type="term" value="F:nucleotidyltransferase activity"/>
    <property type="evidence" value="ECO:0007669"/>
    <property type="project" value="UniProtKB-KW"/>
</dbReference>
<dbReference type="InterPro" id="IPR000086">
    <property type="entry name" value="NUDIX_hydrolase_dom"/>
</dbReference>
<dbReference type="PANTHER" id="PTHR43736:SF4">
    <property type="entry name" value="SLR1690 PROTEIN"/>
    <property type="match status" value="1"/>
</dbReference>
<organism evidence="2 3">
    <name type="scientific">Calidithermus terrae</name>
    <dbReference type="NCBI Taxonomy" id="1408545"/>
    <lineage>
        <taxon>Bacteria</taxon>
        <taxon>Thermotogati</taxon>
        <taxon>Deinococcota</taxon>
        <taxon>Deinococci</taxon>
        <taxon>Thermales</taxon>
        <taxon>Thermaceae</taxon>
        <taxon>Calidithermus</taxon>
    </lineage>
</organism>
<dbReference type="Gene3D" id="3.90.79.10">
    <property type="entry name" value="Nucleoside Triphosphate Pyrophosphohydrolase"/>
    <property type="match status" value="1"/>
</dbReference>
<dbReference type="SUPFAM" id="SSF46785">
    <property type="entry name" value="Winged helix' DNA-binding domain"/>
    <property type="match status" value="1"/>
</dbReference>
<dbReference type="SUPFAM" id="SSF55811">
    <property type="entry name" value="Nudix"/>
    <property type="match status" value="1"/>
</dbReference>
<dbReference type="OrthoDB" id="9786141at2"/>
<keyword evidence="2" id="KW-0378">Hydrolase</keyword>
<dbReference type="InterPro" id="IPR036388">
    <property type="entry name" value="WH-like_DNA-bd_sf"/>
</dbReference>
<gene>
    <name evidence="2" type="ORF">Mterra_01694</name>
</gene>
<dbReference type="Proteomes" id="UP000265715">
    <property type="component" value="Unassembled WGS sequence"/>
</dbReference>
<keyword evidence="2" id="KW-0548">Nucleotidyltransferase</keyword>
<sequence>MLFAYKVPAVSRRNDRNRLEEQQFLASYDPSQFDRPSVTVDVVILTLRAGRLEVLLTQRKEHPFKGFWSLPGGFVGMQESLDEAAARVLREKGGLEGVYLEQLYTFGAPRRDPRTRVISVAYYALVEAGRIQEREGSALLRVVVPWEGEAGGPVEVEGGRSRRHPLAFDHAEILGMAVRRIRGKLEYVPIGFELLPERFTLRQLQQVHEAILGRKLNKDSFRRKVLASGRLEPTGELESGTGYRPAELYTFKKDRP</sequence>
<dbReference type="PANTHER" id="PTHR43736">
    <property type="entry name" value="ADP-RIBOSE PYROPHOSPHATASE"/>
    <property type="match status" value="1"/>
</dbReference>
<dbReference type="CDD" id="cd18873">
    <property type="entry name" value="NUDIX_NadM_like"/>
    <property type="match status" value="1"/>
</dbReference>
<protein>
    <submittedName>
        <fullName evidence="2">Bifunctional NMN adenylyltransferase/Nudix hydrolase</fullName>
    </submittedName>
</protein>
<keyword evidence="2" id="KW-0808">Transferase</keyword>
<evidence type="ECO:0000259" key="1">
    <source>
        <dbReference type="PROSITE" id="PS51462"/>
    </source>
</evidence>
<dbReference type="EMBL" id="QXDL01000058">
    <property type="protein sequence ID" value="RIH85456.1"/>
    <property type="molecule type" value="Genomic_DNA"/>
</dbReference>
<proteinExistence type="predicted"/>
<keyword evidence="3" id="KW-1185">Reference proteome</keyword>
<reference evidence="2 3" key="1">
    <citation type="submission" date="2018-08" db="EMBL/GenBank/DDBJ databases">
        <title>Meiothermus terrae DSM 26712 genome sequencing project.</title>
        <authorList>
            <person name="Da Costa M.S."/>
            <person name="Albuquerque L."/>
            <person name="Raposo P."/>
            <person name="Froufe H.J.C."/>
            <person name="Barroso C.S."/>
            <person name="Egas C."/>
        </authorList>
    </citation>
    <scope>NUCLEOTIDE SEQUENCE [LARGE SCALE GENOMIC DNA]</scope>
    <source>
        <strain evidence="2 3">DSM 26712</strain>
    </source>
</reference>
<feature type="domain" description="Nudix hydrolase" evidence="1">
    <location>
        <begin position="36"/>
        <end position="169"/>
    </location>
</feature>
<accession>A0A399EPD6</accession>
<dbReference type="AlphaFoldDB" id="A0A399EPD6"/>
<dbReference type="InterPro" id="IPR036390">
    <property type="entry name" value="WH_DNA-bd_sf"/>
</dbReference>